<dbReference type="RefSeq" id="WP_087628474.1">
    <property type="nucleotide sequence ID" value="NZ_FCNZ02000001.1"/>
</dbReference>
<dbReference type="AlphaFoldDB" id="A0A158EV03"/>
<evidence type="ECO:0000256" key="4">
    <source>
        <dbReference type="ARBA" id="ARBA00023270"/>
    </source>
</evidence>
<protein>
    <recommendedName>
        <fullName evidence="2">(5-formylfuran-3-yl)methyl phosphate synthase</fullName>
        <ecNumber evidence="2">4.2.3.153</ecNumber>
    </recommendedName>
    <alternativeName>
        <fullName evidence="5">4-(hydroxymethyl)-2-furancarboxaldehyde-phosphate synthase</fullName>
    </alternativeName>
</protein>
<accession>A0A158EV03</accession>
<reference evidence="8" key="1">
    <citation type="submission" date="2016-01" db="EMBL/GenBank/DDBJ databases">
        <authorList>
            <person name="Peeters Charlotte."/>
        </authorList>
    </citation>
    <scope>NUCLEOTIDE SEQUENCE</scope>
    <source>
        <strain evidence="8">LMG 22936</strain>
    </source>
</reference>
<dbReference type="GO" id="GO:0016829">
    <property type="term" value="F:lyase activity"/>
    <property type="evidence" value="ECO:0007669"/>
    <property type="project" value="UniProtKB-KW"/>
</dbReference>
<dbReference type="InterPro" id="IPR007565">
    <property type="entry name" value="4HFCP_synth"/>
</dbReference>
<evidence type="ECO:0000256" key="6">
    <source>
        <dbReference type="ARBA" id="ARBA00047628"/>
    </source>
</evidence>
<proteinExistence type="predicted"/>
<dbReference type="Proteomes" id="UP000054717">
    <property type="component" value="Unassembled WGS sequence"/>
</dbReference>
<dbReference type="EC" id="4.2.3.153" evidence="2"/>
<evidence type="ECO:0000256" key="2">
    <source>
        <dbReference type="ARBA" id="ARBA00012553"/>
    </source>
</evidence>
<dbReference type="NCBIfam" id="NF002574">
    <property type="entry name" value="PRK02227.1-2"/>
    <property type="match status" value="1"/>
</dbReference>
<keyword evidence="4" id="KW-0704">Schiff base</keyword>
<comment type="function">
    <text evidence="1">Catalyzes the formation of 4-(hydroxymethyl)-2-furancarboxaldehyde phosphate (4-HFC-P) from two molecules of glyceraldehyde-3-P (GA-3-P).</text>
</comment>
<evidence type="ECO:0000256" key="3">
    <source>
        <dbReference type="ARBA" id="ARBA00023239"/>
    </source>
</evidence>
<evidence type="ECO:0000256" key="7">
    <source>
        <dbReference type="PIRSR" id="PIRSR015957-1"/>
    </source>
</evidence>
<gene>
    <name evidence="8" type="ORF">AWB66_00286</name>
</gene>
<dbReference type="PIRSF" id="PIRSF015957">
    <property type="entry name" value="UCP015957"/>
    <property type="match status" value="1"/>
</dbReference>
<comment type="catalytic activity">
    <reaction evidence="6">
        <text>2 D-glyceraldehyde 3-phosphate = 4-(hydroxymethyl)-2-furancarboxaldehyde phosphate + phosphate + 2 H2O</text>
        <dbReference type="Rhea" id="RHEA:43536"/>
        <dbReference type="ChEBI" id="CHEBI:15377"/>
        <dbReference type="ChEBI" id="CHEBI:43474"/>
        <dbReference type="ChEBI" id="CHEBI:59776"/>
        <dbReference type="ChEBI" id="CHEBI:83407"/>
        <dbReference type="EC" id="4.2.3.153"/>
    </reaction>
</comment>
<feature type="active site" description="Schiff-base intermediate with substrate" evidence="7">
    <location>
        <position position="28"/>
    </location>
</feature>
<feature type="active site" description="Proton acceptor" evidence="7">
    <location>
        <position position="90"/>
    </location>
</feature>
<evidence type="ECO:0000313" key="8">
    <source>
        <dbReference type="EMBL" id="SAL11381.1"/>
    </source>
</evidence>
<name>A0A158EV03_9BURK</name>
<evidence type="ECO:0000256" key="5">
    <source>
        <dbReference type="ARBA" id="ARBA00032523"/>
    </source>
</evidence>
<dbReference type="EMBL" id="FCNZ02000001">
    <property type="protein sequence ID" value="SAL11381.1"/>
    <property type="molecule type" value="Genomic_DNA"/>
</dbReference>
<evidence type="ECO:0000313" key="9">
    <source>
        <dbReference type="Proteomes" id="UP000054717"/>
    </source>
</evidence>
<keyword evidence="9" id="KW-1185">Reference proteome</keyword>
<evidence type="ECO:0000256" key="1">
    <source>
        <dbReference type="ARBA" id="ARBA00003810"/>
    </source>
</evidence>
<sequence length="235" mass="23737">MTALLASVRSSAEALDAAHAGAALIDLKEPGAGALGGVAVGEIARIVRELRSHYPVKPISATIGDLPTDAFDEIAARVIDVSNAGVDYVKVGVTPGPDAARCLTLLASLPASVVPVLLSDDGADEALAAFAGGLGFAGIVFDTASKDGRTLFDCVDAPTLSRCLCAAGARGSMTCVAGSLGWAQLAQIRALGPDIAGFRTALCDETEGRAGRLDPKRVARLADALHHPVQAASVA</sequence>
<dbReference type="InterPro" id="IPR011060">
    <property type="entry name" value="RibuloseP-bd_barrel"/>
</dbReference>
<keyword evidence="3" id="KW-0456">Lyase</keyword>
<organism evidence="8 9">
    <name type="scientific">Caballeronia telluris</name>
    <dbReference type="NCBI Taxonomy" id="326475"/>
    <lineage>
        <taxon>Bacteria</taxon>
        <taxon>Pseudomonadati</taxon>
        <taxon>Pseudomonadota</taxon>
        <taxon>Betaproteobacteria</taxon>
        <taxon>Burkholderiales</taxon>
        <taxon>Burkholderiaceae</taxon>
        <taxon>Caballeronia</taxon>
    </lineage>
</organism>
<comment type="caution">
    <text evidence="8">The sequence shown here is derived from an EMBL/GenBank/DDBJ whole genome shotgun (WGS) entry which is preliminary data.</text>
</comment>
<dbReference type="Pfam" id="PF04476">
    <property type="entry name" value="4HFCP_synth"/>
    <property type="match status" value="1"/>
</dbReference>
<dbReference type="SUPFAM" id="SSF51366">
    <property type="entry name" value="Ribulose-phoshate binding barrel"/>
    <property type="match status" value="1"/>
</dbReference>
<dbReference type="STRING" id="326475.AWB66_00286"/>